<proteinExistence type="predicted"/>
<protein>
    <submittedName>
        <fullName evidence="1">Uncharacterized protein</fullName>
    </submittedName>
</protein>
<dbReference type="Proteomes" id="UP001177260">
    <property type="component" value="Unassembled WGS sequence"/>
</dbReference>
<keyword evidence="2" id="KW-1185">Reference proteome</keyword>
<reference evidence="1 2" key="1">
    <citation type="journal article" date="2023" name="ACS Omega">
        <title>Identification of the Neoaspergillic Acid Biosynthesis Gene Cluster by Establishing an In Vitro CRISPR-Ribonucleoprotein Genetic System in Aspergillus melleus.</title>
        <authorList>
            <person name="Yuan B."/>
            <person name="Grau M.F."/>
            <person name="Murata R.M."/>
            <person name="Torok T."/>
            <person name="Venkateswaran K."/>
            <person name="Stajich J.E."/>
            <person name="Wang C.C.C."/>
        </authorList>
    </citation>
    <scope>NUCLEOTIDE SEQUENCE [LARGE SCALE GENOMIC DNA]</scope>
    <source>
        <strain evidence="1 2">IMV 1140</strain>
    </source>
</reference>
<gene>
    <name evidence="1" type="ORF">N8T08_010641</name>
</gene>
<comment type="caution">
    <text evidence="1">The sequence shown here is derived from an EMBL/GenBank/DDBJ whole genome shotgun (WGS) entry which is preliminary data.</text>
</comment>
<dbReference type="EMBL" id="JAOPJF010000089">
    <property type="protein sequence ID" value="KAK1140163.1"/>
    <property type="molecule type" value="Genomic_DNA"/>
</dbReference>
<name>A0ACC3ARN5_9EURO</name>
<evidence type="ECO:0000313" key="2">
    <source>
        <dbReference type="Proteomes" id="UP001177260"/>
    </source>
</evidence>
<organism evidence="1 2">
    <name type="scientific">Aspergillus melleus</name>
    <dbReference type="NCBI Taxonomy" id="138277"/>
    <lineage>
        <taxon>Eukaryota</taxon>
        <taxon>Fungi</taxon>
        <taxon>Dikarya</taxon>
        <taxon>Ascomycota</taxon>
        <taxon>Pezizomycotina</taxon>
        <taxon>Eurotiomycetes</taxon>
        <taxon>Eurotiomycetidae</taxon>
        <taxon>Eurotiales</taxon>
        <taxon>Aspergillaceae</taxon>
        <taxon>Aspergillus</taxon>
        <taxon>Aspergillus subgen. Circumdati</taxon>
    </lineage>
</organism>
<evidence type="ECO:0000313" key="1">
    <source>
        <dbReference type="EMBL" id="KAK1140163.1"/>
    </source>
</evidence>
<accession>A0ACC3ARN5</accession>
<sequence>MALDITTFYNVINNELTSTENTRHGTNPANRQPNPPVPVSTVKDLDNAVHAAHAAFKIWSHTSFEERRTALNAFADLIEENKDPLASLLTREQGKPIAQSQMETSMALQWTRTLTTLDLPETVFEETDERKVIQRYVPLGVVGAIVPWNYPLLLAVGKIVPSIYTGNAVIVKPSPFTPYCDLKLAELGMRCFPPGLLQALSGGDDLGPMMTEHPRIDKISFTGSSVTGRRVMASCAKTLKRVTLELGGNDPAILCDDIDIDAVVPKVGVLSFLCTSQICMMIKRLYIHENIYDEFRDKLIEFVRAFKMGEGNEPDVFIGPVQNEMQFEKARNIFETIQKDALKPVLGGNIPESEGYFAPPTMIDNPPEASRVVQEEPFAPILPLLKWSSESDVIDRANDTDMGLGASVWSRDLERAQRIASQLEAGNVWVNSHFDVLPSIPYGGHKASGIGVEWGLKTFVDRAQTYPEDDSDPDHWDIGIFAISDLLTKLKIPSDLRQYVDQSNILDWLQLYLYHWHFQIQPPNPPPQSKQQQLSKHITPRIQRMTLKYLITGATGGLGEQVLAYFVNNLPAHEFAAASSRASNRAQFEDRGIAFRHANYDDSESLEAAFQDVENLLFVSTNVFDNEKRQKQHENFIDAAKKVGVKHVWYTSLSFGGFESTSKAAVQQVHLITEDLLKESGITYTSIREGVYTDAFPVFINWFPETRTISLPSDGPMALTLRSELGEATARLMIAGGHENEIVLLTAEEAIRPSQIVDIINKTTGREVKFEVVSGDEYVRKNGTGDLGGKPAAFFEMTRSWWDGIEKGELQTTHPLMKEVLGREPVKASEAIRDLLTKNRDFTWHQNYV</sequence>